<accession>A0AAU0P3Y5</accession>
<dbReference type="RefSeq" id="WP_390839419.1">
    <property type="nucleotide sequence ID" value="NZ_CP129950.1"/>
</dbReference>
<gene>
    <name evidence="1" type="ORF">QUR79_00495</name>
</gene>
<evidence type="ECO:0000313" key="2">
    <source>
        <dbReference type="Proteomes" id="UP001301420"/>
    </source>
</evidence>
<name>A0AAU0P3Y5_9BACT</name>
<keyword evidence="2" id="KW-1185">Reference proteome</keyword>
<proteinExistence type="predicted"/>
<dbReference type="Proteomes" id="UP001301420">
    <property type="component" value="Chromosome"/>
</dbReference>
<protein>
    <submittedName>
        <fullName evidence="1">Uncharacterized protein</fullName>
    </submittedName>
</protein>
<reference evidence="1 2" key="1">
    <citation type="submission" date="2023-06" db="EMBL/GenBank/DDBJ databases">
        <title>Characterization of Arcobacter Isolates from Retail Chicken Sold in Supermarkets in Tbilisi, Georgia.</title>
        <authorList>
            <person name="Riediger M."/>
            <person name="Zautner A.E."/>
        </authorList>
    </citation>
    <scope>NUCLEOTIDE SEQUENCE [LARGE SCALE GENOMIC DNA]</scope>
    <source>
        <strain evidence="1 2">DSM 115972</strain>
    </source>
</reference>
<evidence type="ECO:0000313" key="1">
    <source>
        <dbReference type="EMBL" id="WPD03390.1"/>
    </source>
</evidence>
<organism evidence="1 2">
    <name type="scientific">Arcobacter cryaerophilus gv. pseudocryaerophilus</name>
    <dbReference type="NCBI Taxonomy" id="2933791"/>
    <lineage>
        <taxon>Bacteria</taxon>
        <taxon>Pseudomonadati</taxon>
        <taxon>Campylobacterota</taxon>
        <taxon>Epsilonproteobacteria</taxon>
        <taxon>Campylobacterales</taxon>
        <taxon>Arcobacteraceae</taxon>
        <taxon>Aliarcobacter</taxon>
    </lineage>
</organism>
<sequence>MDNIGNNIEKKDFTSEEVFSARLIYAVLLDRDGNELYNIRKNSINGRKGVLSKTEFTNLWQEMTKDTSQSNFILGGKYSEVSEEIKKSLPKAIN</sequence>
<dbReference type="AlphaFoldDB" id="A0AAU0P3Y5"/>
<dbReference type="EMBL" id="CP129950">
    <property type="protein sequence ID" value="WPD03390.1"/>
    <property type="molecule type" value="Genomic_DNA"/>
</dbReference>